<dbReference type="GO" id="GO:0008270">
    <property type="term" value="F:zinc ion binding"/>
    <property type="evidence" value="ECO:0007669"/>
    <property type="project" value="UniProtKB-KW"/>
</dbReference>
<protein>
    <recommendedName>
        <fullName evidence="7">ZZ-type domain-containing protein</fullName>
    </recommendedName>
</protein>
<dbReference type="EMBL" id="AYKW01000030">
    <property type="protein sequence ID" value="PIL28008.1"/>
    <property type="molecule type" value="Genomic_DNA"/>
</dbReference>
<keyword evidence="2" id="KW-0863">Zinc-finger</keyword>
<dbReference type="SUPFAM" id="SSF57850">
    <property type="entry name" value="RING/U-box"/>
    <property type="match status" value="1"/>
</dbReference>
<name>A0A2G8S382_9APHY</name>
<dbReference type="InterPro" id="IPR043145">
    <property type="entry name" value="Znf_ZZ_sf"/>
</dbReference>
<gene>
    <name evidence="5" type="ORF">GSI_09859</name>
</gene>
<feature type="region of interest" description="Disordered" evidence="4">
    <location>
        <begin position="868"/>
        <end position="953"/>
    </location>
</feature>
<feature type="compositionally biased region" description="Acidic residues" evidence="4">
    <location>
        <begin position="884"/>
        <end position="897"/>
    </location>
</feature>
<feature type="region of interest" description="Disordered" evidence="4">
    <location>
        <begin position="288"/>
        <end position="314"/>
    </location>
</feature>
<evidence type="ECO:0000313" key="5">
    <source>
        <dbReference type="EMBL" id="PIL28008.1"/>
    </source>
</evidence>
<accession>A0A2G8S382</accession>
<evidence type="ECO:0000256" key="1">
    <source>
        <dbReference type="ARBA" id="ARBA00022723"/>
    </source>
</evidence>
<dbReference type="Gene3D" id="3.30.60.90">
    <property type="match status" value="1"/>
</dbReference>
<keyword evidence="1" id="KW-0479">Metal-binding</keyword>
<keyword evidence="6" id="KW-1185">Reference proteome</keyword>
<dbReference type="Proteomes" id="UP000230002">
    <property type="component" value="Unassembled WGS sequence"/>
</dbReference>
<keyword evidence="3" id="KW-0862">Zinc</keyword>
<comment type="caution">
    <text evidence="5">The sequence shown here is derived from an EMBL/GenBank/DDBJ whole genome shotgun (WGS) entry which is preliminary data.</text>
</comment>
<evidence type="ECO:0008006" key="7">
    <source>
        <dbReference type="Google" id="ProtNLM"/>
    </source>
</evidence>
<evidence type="ECO:0000256" key="2">
    <source>
        <dbReference type="ARBA" id="ARBA00022771"/>
    </source>
</evidence>
<feature type="compositionally biased region" description="Acidic residues" evidence="4">
    <location>
        <begin position="917"/>
        <end position="936"/>
    </location>
</feature>
<organism evidence="5 6">
    <name type="scientific">Ganoderma sinense ZZ0214-1</name>
    <dbReference type="NCBI Taxonomy" id="1077348"/>
    <lineage>
        <taxon>Eukaryota</taxon>
        <taxon>Fungi</taxon>
        <taxon>Dikarya</taxon>
        <taxon>Basidiomycota</taxon>
        <taxon>Agaricomycotina</taxon>
        <taxon>Agaricomycetes</taxon>
        <taxon>Polyporales</taxon>
        <taxon>Polyporaceae</taxon>
        <taxon>Ganoderma</taxon>
    </lineage>
</organism>
<proteinExistence type="predicted"/>
<dbReference type="STRING" id="1077348.A0A2G8S382"/>
<evidence type="ECO:0000256" key="4">
    <source>
        <dbReference type="SAM" id="MobiDB-lite"/>
    </source>
</evidence>
<evidence type="ECO:0000256" key="3">
    <source>
        <dbReference type="ARBA" id="ARBA00022833"/>
    </source>
</evidence>
<reference evidence="5 6" key="1">
    <citation type="journal article" date="2015" name="Sci. Rep.">
        <title>Chromosome-level genome map provides insights into diverse defense mechanisms in the medicinal fungus Ganoderma sinense.</title>
        <authorList>
            <person name="Zhu Y."/>
            <person name="Xu J."/>
            <person name="Sun C."/>
            <person name="Zhou S."/>
            <person name="Xu H."/>
            <person name="Nelson D.R."/>
            <person name="Qian J."/>
            <person name="Song J."/>
            <person name="Luo H."/>
            <person name="Xiang L."/>
            <person name="Li Y."/>
            <person name="Xu Z."/>
            <person name="Ji A."/>
            <person name="Wang L."/>
            <person name="Lu S."/>
            <person name="Hayward A."/>
            <person name="Sun W."/>
            <person name="Li X."/>
            <person name="Schwartz D.C."/>
            <person name="Wang Y."/>
            <person name="Chen S."/>
        </authorList>
    </citation>
    <scope>NUCLEOTIDE SEQUENCE [LARGE SCALE GENOMIC DNA]</scope>
    <source>
        <strain evidence="5 6">ZZ0214-1</strain>
    </source>
</reference>
<evidence type="ECO:0000313" key="6">
    <source>
        <dbReference type="Proteomes" id="UP000230002"/>
    </source>
</evidence>
<sequence length="1304" mass="145110">MPTEFSDAALQEADAAIKASQAYQPSKGEKVFNKIGNIVIGANGKYESVASNELATQAFSVVKDHVSNFVQNSKILMGALDEVAKAHPFVQVAVSLFKAGLTLELTRRENDDKVVALNLTMCDMMQVLTMLKQVANPKAPGPDGLTIEDRLKQRMGTIIDSIKRCAKVCDSYQKRHTAVKFFTSPKWQAKFTDVAQQFADHKAAIQFDLQVHASVGIAAANVTLGAVSADMGRLTENVGRLMEVVFERMRSPEEREVAALVAGQPGGVEAALRDDALLERVLAAQRAKEGSGSGNGKGTRRHGYGGGGGAGAEEDMHKTKTIAELRREVDKDVEQVLADNKYFDQKFEVVRMQVDEVKVSIRRETDRVIDTLLSGPHERIIDRDMYHIWKEMGWRGSVKAKHLVMALRDHFAEGSRAALAVIRDITSNPRETPPSQVVDAIANIANRADPNASEQDQWALEYITVLRVQPLIEALDDDVSSFVTVSEVNAFTAARPLTWSLPHWISYWTYGFEMTVQWYFRRIRKVFAEIHHASTAALPCNFKPIAEFVGCWQTRWAEDVLSGLRDVEEWDDFDWEDDRVFRRFRSYVGENEGRMERSLRGVNYYLDAANTLAIVAGEGRPEKCVLPLIFLLMRRALWIVRRAGEVTLHDLELEVISNSLSTLADAVYDRVRTLKAMYKLQNLNEKEQLNKFFYGLYRYAFELAEFGPYWLRSPSTDAFQITEDVTTQAAASGNAADPKEQPVALFYGLQKESLELLAHADPTLVDDSDNVAAHAAASDVSHSSLVGHWSGSYAYDGISWGGDGLVSFSIEAHGEDGSVSGSGTDAFGPFVVKGALEGVRLTFLKEYAILQQGTKVAWKYEGTVDEERDGITGSWGRPDADFALGDEGEDGDEESAGDDSVPLADGTEGSEELPGTEADDDGDEEWSDTSGDEDKEDGGSTHEEDDSDDGSTSVAASVVIGGTFFLKRRPLEYLLASPSDEEFALNRPRALWGLALNYTLRAVQSRTLTWRGLAERRRQRRRYIELVRFKQRFRMDATRAREWSELVKGIHPDDLHLWHCIAMFQDRRDPVHIGSSCDSCGAGPVPRPDGTTPFSPSRYICIDCSDEEVDRSIDVCADCFADNKSATRGDVTHSPTHNILQLRTTRLRVYRHTLLSAGSSGSRRALELVDSGVHVPAPLRGDGSALCVGCKEEVKERPFWYCIDCREPVFVCYECNKQVEREKPWLVQWRANTDYHNNHDWSHTLVSVPDPDVGGEADEEPGSSAEMEERLARLEMKLDKQSVDLGSRLATLEKLLERLLNAAP</sequence>
<dbReference type="OrthoDB" id="2122982at2759"/>